<dbReference type="SUPFAM" id="SSF48576">
    <property type="entry name" value="Terpenoid synthases"/>
    <property type="match status" value="1"/>
</dbReference>
<dbReference type="EnsemblMetazoa" id="G22574.2">
    <property type="protein sequence ID" value="G22574.2:cds"/>
    <property type="gene ID" value="G22574"/>
</dbReference>
<dbReference type="Pfam" id="PF00494">
    <property type="entry name" value="SQS_PSY"/>
    <property type="match status" value="1"/>
</dbReference>
<dbReference type="InterPro" id="IPR008949">
    <property type="entry name" value="Isoprenoid_synthase_dom_sf"/>
</dbReference>
<evidence type="ECO:0000313" key="2">
    <source>
        <dbReference type="Proteomes" id="UP000005408"/>
    </source>
</evidence>
<evidence type="ECO:0000313" key="1">
    <source>
        <dbReference type="EnsemblMetazoa" id="G22574.1:cds"/>
    </source>
</evidence>
<reference evidence="1" key="1">
    <citation type="submission" date="2022-08" db="UniProtKB">
        <authorList>
            <consortium name="EnsemblMetazoa"/>
        </authorList>
    </citation>
    <scope>IDENTIFICATION</scope>
    <source>
        <strain evidence="1">05x7-T-G4-1.051#20</strain>
    </source>
</reference>
<keyword evidence="2" id="KW-1185">Reference proteome</keyword>
<proteinExistence type="predicted"/>
<name>A0A8W8KC76_MAGGI</name>
<accession>A0A8W8KC76</accession>
<protein>
    <recommendedName>
        <fullName evidence="3">NADH dehydrogenase (Ubiquinone) complex I, assembly factor 6</fullName>
    </recommendedName>
</protein>
<dbReference type="Gene3D" id="1.10.600.10">
    <property type="entry name" value="Farnesyl Diphosphate Synthase"/>
    <property type="match status" value="1"/>
</dbReference>
<dbReference type="OrthoDB" id="270318at2759"/>
<dbReference type="AlphaFoldDB" id="A0A8W8KC76"/>
<dbReference type="Proteomes" id="UP000005408">
    <property type="component" value="Unassembled WGS sequence"/>
</dbReference>
<sequence length="326" mass="37510">MAASLRIIPRGCGIGVKHNRFSYTKLKNHNVSYLNFKRNASVIAGIPKKSFDYCYNLTRQNDYEHFLCSLLIEKNLRAAAIVLRAYNIEIAKVTENVRDPIRGQGRFTFWRETLDEIYNPKGQIPQTPVVQLLNWVANEFKISKIWLSRMIDARESNPASRFNSLEDLDNYYEQVVSSMYYVFLELHGVKDVQADHAASHLGRCYGIVSFLRAIPATASKGNILFPNDLLAKHSVSQEDIRRGKNSKGVNDIVFDIASVANSHLLKARSLKDKVPKNAIPVFLPSVFCDDYLKNLQTVDFNIFEPSINRRRYLFHKLLLQKFRKTY</sequence>
<organism evidence="1 2">
    <name type="scientific">Magallana gigas</name>
    <name type="common">Pacific oyster</name>
    <name type="synonym">Crassostrea gigas</name>
    <dbReference type="NCBI Taxonomy" id="29159"/>
    <lineage>
        <taxon>Eukaryota</taxon>
        <taxon>Metazoa</taxon>
        <taxon>Spiralia</taxon>
        <taxon>Lophotrochozoa</taxon>
        <taxon>Mollusca</taxon>
        <taxon>Bivalvia</taxon>
        <taxon>Autobranchia</taxon>
        <taxon>Pteriomorphia</taxon>
        <taxon>Ostreida</taxon>
        <taxon>Ostreoidea</taxon>
        <taxon>Ostreidae</taxon>
        <taxon>Magallana</taxon>
    </lineage>
</organism>
<dbReference type="InterPro" id="IPR002060">
    <property type="entry name" value="Squ/phyt_synthse"/>
</dbReference>
<dbReference type="EnsemblMetazoa" id="G22574.1">
    <property type="protein sequence ID" value="G22574.1:cds"/>
    <property type="gene ID" value="G22574"/>
</dbReference>
<evidence type="ECO:0008006" key="3">
    <source>
        <dbReference type="Google" id="ProtNLM"/>
    </source>
</evidence>
<dbReference type="OMA" id="MINAREQ"/>